<dbReference type="PANTHER" id="PTHR25465">
    <property type="entry name" value="B-BOX DOMAIN CONTAINING"/>
    <property type="match status" value="1"/>
</dbReference>
<organism evidence="9 10">
    <name type="scientific">Salmo salar</name>
    <name type="common">Atlantic salmon</name>
    <dbReference type="NCBI Taxonomy" id="8030"/>
    <lineage>
        <taxon>Eukaryota</taxon>
        <taxon>Metazoa</taxon>
        <taxon>Chordata</taxon>
        <taxon>Craniata</taxon>
        <taxon>Vertebrata</taxon>
        <taxon>Euteleostomi</taxon>
        <taxon>Actinopterygii</taxon>
        <taxon>Neopterygii</taxon>
        <taxon>Teleostei</taxon>
        <taxon>Protacanthopterygii</taxon>
        <taxon>Salmoniformes</taxon>
        <taxon>Salmonidae</taxon>
        <taxon>Salmoninae</taxon>
        <taxon>Salmo</taxon>
    </lineage>
</organism>
<dbReference type="InterPro" id="IPR003877">
    <property type="entry name" value="SPRY_dom"/>
</dbReference>
<dbReference type="InterPro" id="IPR000315">
    <property type="entry name" value="Znf_B-box"/>
</dbReference>
<dbReference type="Pfam" id="PF25600">
    <property type="entry name" value="TRIM_CC"/>
    <property type="match status" value="1"/>
</dbReference>
<proteinExistence type="predicted"/>
<dbReference type="RefSeq" id="XP_014058031.2">
    <property type="nucleotide sequence ID" value="XM_014202556.2"/>
</dbReference>
<evidence type="ECO:0000256" key="3">
    <source>
        <dbReference type="ARBA" id="ARBA00022833"/>
    </source>
</evidence>
<dbReference type="GO" id="GO:0008270">
    <property type="term" value="F:zinc ion binding"/>
    <property type="evidence" value="ECO:0007669"/>
    <property type="project" value="UniProtKB-KW"/>
</dbReference>
<evidence type="ECO:0000259" key="7">
    <source>
        <dbReference type="PROSITE" id="PS50119"/>
    </source>
</evidence>
<evidence type="ECO:0000259" key="8">
    <source>
        <dbReference type="PROSITE" id="PS50188"/>
    </source>
</evidence>
<evidence type="ECO:0000313" key="9">
    <source>
        <dbReference type="Proteomes" id="UP001652741"/>
    </source>
</evidence>
<dbReference type="InterPro" id="IPR058030">
    <property type="entry name" value="TRIM8/14/16/25/29/45/65_CC"/>
</dbReference>
<dbReference type="PROSITE" id="PS50119">
    <property type="entry name" value="ZF_BBOX"/>
    <property type="match status" value="1"/>
</dbReference>
<keyword evidence="3" id="KW-0862">Zinc</keyword>
<evidence type="ECO:0000256" key="6">
    <source>
        <dbReference type="SAM" id="MobiDB-lite"/>
    </source>
</evidence>
<dbReference type="Gene3D" id="2.60.120.920">
    <property type="match status" value="1"/>
</dbReference>
<dbReference type="KEGG" id="sasa:106606393"/>
<dbReference type="AlphaFoldDB" id="A0A1S3S0Q4"/>
<dbReference type="Proteomes" id="UP001652741">
    <property type="component" value="Chromosome ssa06"/>
</dbReference>
<dbReference type="Gene3D" id="3.30.160.60">
    <property type="entry name" value="Classic Zinc Finger"/>
    <property type="match status" value="1"/>
</dbReference>
<dbReference type="SUPFAM" id="SSF49899">
    <property type="entry name" value="Concanavalin A-like lectins/glucanases"/>
    <property type="match status" value="1"/>
</dbReference>
<keyword evidence="2 4" id="KW-0863">Zinc-finger</keyword>
<evidence type="ECO:0000256" key="2">
    <source>
        <dbReference type="ARBA" id="ARBA00022771"/>
    </source>
</evidence>
<dbReference type="SMART" id="SM00336">
    <property type="entry name" value="BBOX"/>
    <property type="match status" value="2"/>
</dbReference>
<evidence type="ECO:0000256" key="1">
    <source>
        <dbReference type="ARBA" id="ARBA00022723"/>
    </source>
</evidence>
<feature type="domain" description="B30.2/SPRY" evidence="8">
    <location>
        <begin position="749"/>
        <end position="947"/>
    </location>
</feature>
<dbReference type="Pfam" id="PF00622">
    <property type="entry name" value="SPRY"/>
    <property type="match status" value="1"/>
</dbReference>
<gene>
    <name evidence="10" type="primary">LOC106606393</name>
</gene>
<dbReference type="PaxDb" id="8030-ENSSSAP00000035170"/>
<keyword evidence="9" id="KW-1185">Reference proteome</keyword>
<dbReference type="PRINTS" id="PR01407">
    <property type="entry name" value="BUTYPHLNCDUF"/>
</dbReference>
<reference evidence="10" key="1">
    <citation type="submission" date="2025-08" db="UniProtKB">
        <authorList>
            <consortium name="RefSeq"/>
        </authorList>
    </citation>
    <scope>IDENTIFICATION</scope>
</reference>
<feature type="region of interest" description="Disordered" evidence="6">
    <location>
        <begin position="1"/>
        <end position="461"/>
    </location>
</feature>
<dbReference type="InterPro" id="IPR051051">
    <property type="entry name" value="E3_ubiq-ligase_TRIM/RNF"/>
</dbReference>
<accession>A0A1S3S0Q4</accession>
<dbReference type="InterPro" id="IPR006574">
    <property type="entry name" value="PRY"/>
</dbReference>
<sequence length="972" mass="109967">METLIKNEENTEESHPTTGSKDVTTSMMNMWDLNLNQEQEDPTTTHDKPGKNTQPQNQEQEDPTTTHDKPGKNTQPQNQEQEDPTTTHDKPGKNTQPQNQEQEDPTTTHDKPGKNTQPQNQEQEDPTTTHDKPGKNTQPQNQEQEDPTTTHDKPGKNTQPQNQEQEDPTTTHDKPGKNTQPQNQEQEDPTTTHDKPGKNTQPQNQEQEDPTTTHDKPGKNTQPQNQEQEDPTTTHDKPGKNTQPQNQEQEDPTTTHDKPGKNTQPQNQEQEDPTTTHDKPGKNTQPQNQEQEDPTTTHDKPGKNTQPQNQEQEDPTTTHDKPGKNTQPQNQEQEDPTTTHDKPGKNTQPQNQEQEDPTTTHDKPGKNTQPQNQEQEDPTTTHDKPGKNTQPQNQEQEDPTTTHDKPGKNTQPQNQEQEDPTTTHDKPGKNTQPQNQEQEDPTTTHDKPGKNTQPQTNSSGFTVTPEDVLCDSCIEVPRRAQKSCLTCLVSYCEAHLRPHLENQRFQNHRLVEPLQDIECRTCEEHRLPLELYCLTDGCGVCVCCECEGQGHLGHSTVPVEEARRQIQTELQKKQGEIMKTVSVAENAIGKLQSNTASIESSVAGVRAVMEQQFYLLQGAVEEARRRATEVLEGEQRQALSQAEGIQAHLEQKSQELKKTLARVERLFRNKRDIDFLQEYSEWKTGAVDVCLPGLYVGLTDRLASFSCLLTESTQELCDQLKATYRDKLKDICRTEKLGITTMVHPKMSKSFSLPEPKTRDDFLKYASSLTFDPDTVHMFLRLTEDDRKVTNTTPWQHSYPDTPERFEYWRQVMTSESLYLGRHYFEAELSGEGVHVGLTYKSIDRKGVERGSCITGNDFSWSLGREGRSFSTWHADMEAVVEATSVFTRIGVYIDFDSGSLSFYGVTDVAMTLLYRYKAEFMEPLYPTVWLSKKDNVVLLVGPKDPPLMKSSTLPATPITPMATSAPVTLES</sequence>
<feature type="compositionally biased region" description="Polar residues" evidence="6">
    <location>
        <begin position="16"/>
        <end position="28"/>
    </location>
</feature>
<dbReference type="SMART" id="SM00589">
    <property type="entry name" value="PRY"/>
    <property type="match status" value="1"/>
</dbReference>
<dbReference type="Gene3D" id="4.10.830.40">
    <property type="match status" value="1"/>
</dbReference>
<dbReference type="InterPro" id="IPR003879">
    <property type="entry name" value="Butyrophylin_SPRY"/>
</dbReference>
<keyword evidence="5" id="KW-0175">Coiled coil</keyword>
<dbReference type="SMART" id="SM00449">
    <property type="entry name" value="SPRY"/>
    <property type="match status" value="1"/>
</dbReference>
<protein>
    <submittedName>
        <fullName evidence="10">Tripartite motif-containing protein 16 isoform X1</fullName>
    </submittedName>
</protein>
<dbReference type="GO" id="GO:0005737">
    <property type="term" value="C:cytoplasm"/>
    <property type="evidence" value="ECO:0007669"/>
    <property type="project" value="UniProtKB-ARBA"/>
</dbReference>
<keyword evidence="1" id="KW-0479">Metal-binding</keyword>
<dbReference type="SUPFAM" id="SSF57845">
    <property type="entry name" value="B-box zinc-binding domain"/>
    <property type="match status" value="1"/>
</dbReference>
<feature type="compositionally biased region" description="Polar residues" evidence="6">
    <location>
        <begin position="450"/>
        <end position="461"/>
    </location>
</feature>
<dbReference type="GeneID" id="106606393"/>
<name>A0A1S3S0Q4_SALSA</name>
<dbReference type="InterPro" id="IPR043136">
    <property type="entry name" value="B30.2/SPRY_sf"/>
</dbReference>
<dbReference type="PANTHER" id="PTHR25465:SF10">
    <property type="entry name" value="TRIPARTITE MOTIF-CONTAINING PROTEIN 16-RELATED"/>
    <property type="match status" value="1"/>
</dbReference>
<evidence type="ECO:0000256" key="5">
    <source>
        <dbReference type="SAM" id="Coils"/>
    </source>
</evidence>
<evidence type="ECO:0000256" key="4">
    <source>
        <dbReference type="PROSITE-ProRule" id="PRU00024"/>
    </source>
</evidence>
<dbReference type="Pfam" id="PF13765">
    <property type="entry name" value="PRY"/>
    <property type="match status" value="1"/>
</dbReference>
<feature type="domain" description="B box-type" evidence="7">
    <location>
        <begin position="517"/>
        <end position="559"/>
    </location>
</feature>
<feature type="coiled-coil region" evidence="5">
    <location>
        <begin position="639"/>
        <end position="669"/>
    </location>
</feature>
<feature type="compositionally biased region" description="Basic and acidic residues" evidence="6">
    <location>
        <begin position="1"/>
        <end position="15"/>
    </location>
</feature>
<dbReference type="Bgee" id="ENSSSAG00000042019">
    <property type="expression patterns" value="Expressed in semen and 19 other cell types or tissues"/>
</dbReference>
<evidence type="ECO:0000313" key="10">
    <source>
        <dbReference type="RefSeq" id="XP_014058031.2"/>
    </source>
</evidence>
<dbReference type="InterPro" id="IPR001870">
    <property type="entry name" value="B30.2/SPRY"/>
</dbReference>
<dbReference type="InterPro" id="IPR013320">
    <property type="entry name" value="ConA-like_dom_sf"/>
</dbReference>
<dbReference type="PROSITE" id="PS50188">
    <property type="entry name" value="B302_SPRY"/>
    <property type="match status" value="1"/>
</dbReference>